<evidence type="ECO:0000313" key="2">
    <source>
        <dbReference type="EMBL" id="GAA1274346.1"/>
    </source>
</evidence>
<evidence type="ECO:0000313" key="3">
    <source>
        <dbReference type="Proteomes" id="UP001500037"/>
    </source>
</evidence>
<comment type="caution">
    <text evidence="2">The sequence shown here is derived from an EMBL/GenBank/DDBJ whole genome shotgun (WGS) entry which is preliminary data.</text>
</comment>
<keyword evidence="3" id="KW-1185">Reference proteome</keyword>
<organism evidence="2 3">
    <name type="scientific">Kitasatospora nipponensis</name>
    <dbReference type="NCBI Taxonomy" id="258049"/>
    <lineage>
        <taxon>Bacteria</taxon>
        <taxon>Bacillati</taxon>
        <taxon>Actinomycetota</taxon>
        <taxon>Actinomycetes</taxon>
        <taxon>Kitasatosporales</taxon>
        <taxon>Streptomycetaceae</taxon>
        <taxon>Kitasatospora</taxon>
    </lineage>
</organism>
<dbReference type="InterPro" id="IPR014044">
    <property type="entry name" value="CAP_dom"/>
</dbReference>
<protein>
    <recommendedName>
        <fullName evidence="1">SCP domain-containing protein</fullName>
    </recommendedName>
</protein>
<sequence length="156" mass="15932">MPAAVPVVAPAASGDGDGAVQAVLDRINQARAAQGLAPYTLDPALNSSAALHSRTMSAGCGLSHQCPGEPDVGQREKAQGVQWSSAGENIGEGGPVAANTTAEATQAVSLTQSMLDEKPPNDGHRRNILSTAFTHVGIALVRDGSGTVWMTQDFSN</sequence>
<dbReference type="Pfam" id="PF00188">
    <property type="entry name" value="CAP"/>
    <property type="match status" value="1"/>
</dbReference>
<dbReference type="PANTHER" id="PTHR31157:SF1">
    <property type="entry name" value="SCP DOMAIN-CONTAINING PROTEIN"/>
    <property type="match status" value="1"/>
</dbReference>
<name>A0ABN1X2G0_9ACTN</name>
<dbReference type="SUPFAM" id="SSF55797">
    <property type="entry name" value="PR-1-like"/>
    <property type="match status" value="1"/>
</dbReference>
<dbReference type="PANTHER" id="PTHR31157">
    <property type="entry name" value="SCP DOMAIN-CONTAINING PROTEIN"/>
    <property type="match status" value="1"/>
</dbReference>
<proteinExistence type="predicted"/>
<evidence type="ECO:0000259" key="1">
    <source>
        <dbReference type="Pfam" id="PF00188"/>
    </source>
</evidence>
<dbReference type="Gene3D" id="3.40.33.10">
    <property type="entry name" value="CAP"/>
    <property type="match status" value="1"/>
</dbReference>
<accession>A0ABN1X2G0</accession>
<dbReference type="CDD" id="cd05379">
    <property type="entry name" value="CAP_bacterial"/>
    <property type="match status" value="1"/>
</dbReference>
<gene>
    <name evidence="2" type="ORF">GCM10009665_72300</name>
</gene>
<reference evidence="2 3" key="1">
    <citation type="journal article" date="2019" name="Int. J. Syst. Evol. Microbiol.">
        <title>The Global Catalogue of Microorganisms (GCM) 10K type strain sequencing project: providing services to taxonomists for standard genome sequencing and annotation.</title>
        <authorList>
            <consortium name="The Broad Institute Genomics Platform"/>
            <consortium name="The Broad Institute Genome Sequencing Center for Infectious Disease"/>
            <person name="Wu L."/>
            <person name="Ma J."/>
        </authorList>
    </citation>
    <scope>NUCLEOTIDE SEQUENCE [LARGE SCALE GENOMIC DNA]</scope>
    <source>
        <strain evidence="2 3">JCM 13004</strain>
    </source>
</reference>
<feature type="domain" description="SCP" evidence="1">
    <location>
        <begin position="24"/>
        <end position="154"/>
    </location>
</feature>
<dbReference type="InterPro" id="IPR035940">
    <property type="entry name" value="CAP_sf"/>
</dbReference>
<dbReference type="EMBL" id="BAAALF010000248">
    <property type="protein sequence ID" value="GAA1274346.1"/>
    <property type="molecule type" value="Genomic_DNA"/>
</dbReference>
<dbReference type="Proteomes" id="UP001500037">
    <property type="component" value="Unassembled WGS sequence"/>
</dbReference>